<keyword evidence="1" id="KW-0732">Signal</keyword>
<dbReference type="InterPro" id="IPR011765">
    <property type="entry name" value="Pept_M16_N"/>
</dbReference>
<evidence type="ECO:0000259" key="2">
    <source>
        <dbReference type="Pfam" id="PF00675"/>
    </source>
</evidence>
<name>A0ABV6HT92_9SPHI</name>
<proteinExistence type="predicted"/>
<dbReference type="InterPro" id="IPR007863">
    <property type="entry name" value="Peptidase_M16_C"/>
</dbReference>
<dbReference type="Pfam" id="PF00675">
    <property type="entry name" value="Peptidase_M16"/>
    <property type="match status" value="1"/>
</dbReference>
<feature type="chain" id="PRO_5045376352" evidence="1">
    <location>
        <begin position="21"/>
        <end position="682"/>
    </location>
</feature>
<sequence>MKRIYIYTLLCFLSTGLSQAQVDRTKYPEPGPAPQINIGDAETFTLPNGLKVFVVENHKLPRVTYSLVLDRSPLLEGEKAGLTSLVGDMLMGGTKNRTKDQIDEEIDMIGGKISFGSTSANASSLTKYQDKLLTLFADILLNPSFPQPELDKLKKQAISGIASSKDSPDEISEKVSNVVLYGKDHPYGEFATEKTVSNVQLSDIREYYNAYFKPNIGYLAIVGDITIKEAERLTKQYFGAWQKGEVKKREWPVPAAPQKNEVILVNRPSSVQSVVDVTYPLALKPNDADAIPAQLLNNILGGGSAGRLFLNLRERKGYTYGAYSSLSPDKIVGNFSAGASVRTEVTDSAVYQFLEELKRIDKKTITEQELTDSKAILSGSFGRSLEQPATIARFAINTELQNLPKDYYKNYLKNLNAVTVEQLNTLAPKYIKPEHAYIVIVGNTDAFKDRIKQFGEVKYYTNAGEPEVKAAIQDASLTAEKVIDKYLEAIGGKDRLMKVKTLKSVQEAEIQGMKITAELLVDQTKPIAIQSMKMGPQVMSKFIIRQDKATMINQGQQQAVPDDMFKSLKNALEIFPELNYMKNGTKLALDGMVKVNDEETYKVLVTTADGSKSVNYYSVVSGLKLKSESASEGEAEINEYKDYSGIKLPAVSTIKSPNIPVPLKMVAIEQVINPALTPADFQ</sequence>
<evidence type="ECO:0000313" key="5">
    <source>
        <dbReference type="Proteomes" id="UP001589774"/>
    </source>
</evidence>
<comment type="caution">
    <text evidence="4">The sequence shown here is derived from an EMBL/GenBank/DDBJ whole genome shotgun (WGS) entry which is preliminary data.</text>
</comment>
<evidence type="ECO:0000259" key="3">
    <source>
        <dbReference type="Pfam" id="PF05193"/>
    </source>
</evidence>
<dbReference type="PANTHER" id="PTHR11851:SF224">
    <property type="entry name" value="PROCESSING PROTEASE"/>
    <property type="match status" value="1"/>
</dbReference>
<dbReference type="Gene3D" id="3.30.830.10">
    <property type="entry name" value="Metalloenzyme, LuxS/M16 peptidase-like"/>
    <property type="match status" value="2"/>
</dbReference>
<gene>
    <name evidence="4" type="ORF">ACFFI0_23690</name>
</gene>
<organism evidence="4 5">
    <name type="scientific">Olivibacter oleidegradans</name>
    <dbReference type="NCBI Taxonomy" id="760123"/>
    <lineage>
        <taxon>Bacteria</taxon>
        <taxon>Pseudomonadati</taxon>
        <taxon>Bacteroidota</taxon>
        <taxon>Sphingobacteriia</taxon>
        <taxon>Sphingobacteriales</taxon>
        <taxon>Sphingobacteriaceae</taxon>
        <taxon>Olivibacter</taxon>
    </lineage>
</organism>
<dbReference type="SUPFAM" id="SSF63411">
    <property type="entry name" value="LuxS/MPP-like metallohydrolase"/>
    <property type="match status" value="2"/>
</dbReference>
<accession>A0ABV6HT92</accession>
<dbReference type="InterPro" id="IPR011249">
    <property type="entry name" value="Metalloenz_LuxS/M16"/>
</dbReference>
<protein>
    <submittedName>
        <fullName evidence="4">M16 family metallopeptidase</fullName>
    </submittedName>
</protein>
<dbReference type="EMBL" id="JBHLWO010000005">
    <property type="protein sequence ID" value="MFC0321340.1"/>
    <property type="molecule type" value="Genomic_DNA"/>
</dbReference>
<feature type="domain" description="Peptidase M16 N-terminal" evidence="2">
    <location>
        <begin position="57"/>
        <end position="172"/>
    </location>
</feature>
<keyword evidence="5" id="KW-1185">Reference proteome</keyword>
<feature type="signal peptide" evidence="1">
    <location>
        <begin position="1"/>
        <end position="20"/>
    </location>
</feature>
<evidence type="ECO:0000313" key="4">
    <source>
        <dbReference type="EMBL" id="MFC0321340.1"/>
    </source>
</evidence>
<evidence type="ECO:0000256" key="1">
    <source>
        <dbReference type="SAM" id="SignalP"/>
    </source>
</evidence>
<dbReference type="RefSeq" id="WP_130858208.1">
    <property type="nucleotide sequence ID" value="NZ_JBHLWO010000005.1"/>
</dbReference>
<reference evidence="4 5" key="1">
    <citation type="submission" date="2024-09" db="EMBL/GenBank/DDBJ databases">
        <authorList>
            <person name="Sun Q."/>
            <person name="Mori K."/>
        </authorList>
    </citation>
    <scope>NUCLEOTIDE SEQUENCE [LARGE SCALE GENOMIC DNA]</scope>
    <source>
        <strain evidence="4 5">CCM 7765</strain>
    </source>
</reference>
<dbReference type="Proteomes" id="UP001589774">
    <property type="component" value="Unassembled WGS sequence"/>
</dbReference>
<dbReference type="PANTHER" id="PTHR11851">
    <property type="entry name" value="METALLOPROTEASE"/>
    <property type="match status" value="1"/>
</dbReference>
<feature type="domain" description="Peptidase M16 C-terminal" evidence="3">
    <location>
        <begin position="199"/>
        <end position="377"/>
    </location>
</feature>
<dbReference type="Pfam" id="PF05193">
    <property type="entry name" value="Peptidase_M16_C"/>
    <property type="match status" value="1"/>
</dbReference>
<dbReference type="InterPro" id="IPR050361">
    <property type="entry name" value="MPP/UQCRC_Complex"/>
</dbReference>